<feature type="domain" description="VOC" evidence="1">
    <location>
        <begin position="1"/>
        <end position="116"/>
    </location>
</feature>
<dbReference type="InterPro" id="IPR029068">
    <property type="entry name" value="Glyas_Bleomycin-R_OHBP_Dase"/>
</dbReference>
<accession>A0ABN4U0R0</accession>
<dbReference type="Proteomes" id="UP000177515">
    <property type="component" value="Chromosome 2"/>
</dbReference>
<evidence type="ECO:0000313" key="3">
    <source>
        <dbReference type="Proteomes" id="UP000177515"/>
    </source>
</evidence>
<sequence>MFDHLNLISHDSAQTRRFFSEALGFAPGWRPPFPFPGEWLYRGDDAFVHVVESEDPRAGIATLGHIAFRTDEAPAALIARLRALGYAPEVRRVPERGDTQVFVRLPGGLLVEIDSDADPALRDAPAFGSGGSGEP</sequence>
<organism evidence="2 3">
    <name type="scientific">Cupriavidus malaysiensis</name>
    <dbReference type="NCBI Taxonomy" id="367825"/>
    <lineage>
        <taxon>Bacteria</taxon>
        <taxon>Pseudomonadati</taxon>
        <taxon>Pseudomonadota</taxon>
        <taxon>Betaproteobacteria</taxon>
        <taxon>Burkholderiales</taxon>
        <taxon>Burkholderiaceae</taxon>
        <taxon>Cupriavidus</taxon>
    </lineage>
</organism>
<gene>
    <name evidence="2" type="ORF">BKK80_24375</name>
</gene>
<protein>
    <recommendedName>
        <fullName evidence="1">VOC domain-containing protein</fullName>
    </recommendedName>
</protein>
<keyword evidence="3" id="KW-1185">Reference proteome</keyword>
<evidence type="ECO:0000313" key="2">
    <source>
        <dbReference type="EMBL" id="AOZ10759.1"/>
    </source>
</evidence>
<dbReference type="PROSITE" id="PS51819">
    <property type="entry name" value="VOC"/>
    <property type="match status" value="1"/>
</dbReference>
<reference evidence="2 3" key="1">
    <citation type="submission" date="2016-10" db="EMBL/GenBank/DDBJ databases">
        <title>Complete genome sequences of three Cupriavidus strains isolated from various Malaysian environments.</title>
        <authorList>
            <person name="Abdullah A.A.-A."/>
            <person name="Shafie N.A.H."/>
            <person name="Lau N.S."/>
        </authorList>
    </citation>
    <scope>NUCLEOTIDE SEQUENCE [LARGE SCALE GENOMIC DNA]</scope>
    <source>
        <strain evidence="2 3">USMAA1020</strain>
    </source>
</reference>
<dbReference type="InterPro" id="IPR037523">
    <property type="entry name" value="VOC_core"/>
</dbReference>
<dbReference type="Pfam" id="PF00903">
    <property type="entry name" value="Glyoxalase"/>
    <property type="match status" value="1"/>
</dbReference>
<evidence type="ECO:0000259" key="1">
    <source>
        <dbReference type="PROSITE" id="PS51819"/>
    </source>
</evidence>
<dbReference type="InterPro" id="IPR004360">
    <property type="entry name" value="Glyas_Fos-R_dOase_dom"/>
</dbReference>
<dbReference type="Gene3D" id="3.10.180.10">
    <property type="entry name" value="2,3-Dihydroxybiphenyl 1,2-Dioxygenase, domain 1"/>
    <property type="match status" value="1"/>
</dbReference>
<dbReference type="SUPFAM" id="SSF54593">
    <property type="entry name" value="Glyoxalase/Bleomycin resistance protein/Dihydroxybiphenyl dioxygenase"/>
    <property type="match status" value="1"/>
</dbReference>
<proteinExistence type="predicted"/>
<name>A0ABN4U0R0_9BURK</name>
<dbReference type="EMBL" id="CP017755">
    <property type="protein sequence ID" value="AOZ10759.1"/>
    <property type="molecule type" value="Genomic_DNA"/>
</dbReference>